<dbReference type="EMBL" id="JXTC01000477">
    <property type="protein sequence ID" value="PON51191.1"/>
    <property type="molecule type" value="Genomic_DNA"/>
</dbReference>
<evidence type="ECO:0000259" key="9">
    <source>
        <dbReference type="Pfam" id="PF14416"/>
    </source>
</evidence>
<dbReference type="InterPro" id="IPR025846">
    <property type="entry name" value="TBL_N"/>
</dbReference>
<feature type="domain" description="Trichome birefringence-like C-terminal" evidence="8">
    <location>
        <begin position="100"/>
        <end position="362"/>
    </location>
</feature>
<sequence length="367" mass="42243">MKLNTGKTTCSFVFAVVLILSFLCLAISGGHDSSETKISVNWRNKERCDVYQGNWDLDDSYPLYDSQTCPFIRKEFDCQKYGRPDKLYLKYRWKPNDCDLPRIDGRDFLNTLKGKKIMFIGDSISLNQFESFLCLLHAAAPDSKITQQKNGSVTSVVFEDYEVSAMLFDSHYLVDIEEEKIGRVLKLDSLKSGEVWKEMDVLIFNTWLWWYRSGAKQPWDYIQDGDKILKDMDRMEAFRKGLTTWAKWVDSTVDTRKTSVIFQGITPSHYNGSEWNETGVTNCGNETEPLSGTIYPGGLPRPYYVLKDVLNQIEKPVHLLNITTLSQLRKDGHPSKYNAFRGMDCTHWCIAGVQDTWNQLLYVALTT</sequence>
<comment type="similarity">
    <text evidence="2">Belongs to the PC-esterase family. TBL subfamily.</text>
</comment>
<keyword evidence="7" id="KW-0732">Signal</keyword>
<feature type="chain" id="PRO_5015147813" evidence="7">
    <location>
        <begin position="27"/>
        <end position="367"/>
    </location>
</feature>
<dbReference type="InterPro" id="IPR029962">
    <property type="entry name" value="TBL"/>
</dbReference>
<dbReference type="GO" id="GO:0005794">
    <property type="term" value="C:Golgi apparatus"/>
    <property type="evidence" value="ECO:0007669"/>
    <property type="project" value="TreeGrafter"/>
</dbReference>
<dbReference type="AlphaFoldDB" id="A0A2P5BQV5"/>
<evidence type="ECO:0000256" key="7">
    <source>
        <dbReference type="SAM" id="SignalP"/>
    </source>
</evidence>
<dbReference type="InterPro" id="IPR026057">
    <property type="entry name" value="TBL_C"/>
</dbReference>
<keyword evidence="6" id="KW-0472">Membrane</keyword>
<evidence type="ECO:0000313" key="10">
    <source>
        <dbReference type="EMBL" id="PON51191.1"/>
    </source>
</evidence>
<proteinExistence type="inferred from homology"/>
<evidence type="ECO:0000256" key="2">
    <source>
        <dbReference type="ARBA" id="ARBA00007727"/>
    </source>
</evidence>
<evidence type="ECO:0000256" key="6">
    <source>
        <dbReference type="ARBA" id="ARBA00023136"/>
    </source>
</evidence>
<gene>
    <name evidence="10" type="ORF">TorRG33x02_312050</name>
</gene>
<name>A0A2P5BQV5_TREOI</name>
<keyword evidence="3" id="KW-0812">Transmembrane</keyword>
<feature type="domain" description="Trichome birefringence-like N-terminal" evidence="9">
    <location>
        <begin position="46"/>
        <end position="99"/>
    </location>
</feature>
<keyword evidence="4" id="KW-0735">Signal-anchor</keyword>
<evidence type="ECO:0000313" key="11">
    <source>
        <dbReference type="Proteomes" id="UP000237000"/>
    </source>
</evidence>
<comment type="subcellular location">
    <subcellularLocation>
        <location evidence="1">Membrane</location>
        <topology evidence="1">Single-pass membrane protein</topology>
    </subcellularLocation>
</comment>
<reference evidence="11" key="1">
    <citation type="submission" date="2016-06" db="EMBL/GenBank/DDBJ databases">
        <title>Parallel loss of symbiosis genes in relatives of nitrogen-fixing non-legume Parasponia.</title>
        <authorList>
            <person name="Van Velzen R."/>
            <person name="Holmer R."/>
            <person name="Bu F."/>
            <person name="Rutten L."/>
            <person name="Van Zeijl A."/>
            <person name="Liu W."/>
            <person name="Santuari L."/>
            <person name="Cao Q."/>
            <person name="Sharma T."/>
            <person name="Shen D."/>
            <person name="Roswanjaya Y."/>
            <person name="Wardhani T."/>
            <person name="Kalhor M.S."/>
            <person name="Jansen J."/>
            <person name="Van den Hoogen J."/>
            <person name="Gungor B."/>
            <person name="Hartog M."/>
            <person name="Hontelez J."/>
            <person name="Verver J."/>
            <person name="Yang W.-C."/>
            <person name="Schijlen E."/>
            <person name="Repin R."/>
            <person name="Schilthuizen M."/>
            <person name="Schranz E."/>
            <person name="Heidstra R."/>
            <person name="Miyata K."/>
            <person name="Fedorova E."/>
            <person name="Kohlen W."/>
            <person name="Bisseling T."/>
            <person name="Smit S."/>
            <person name="Geurts R."/>
        </authorList>
    </citation>
    <scope>NUCLEOTIDE SEQUENCE [LARGE SCALE GENOMIC DNA]</scope>
    <source>
        <strain evidence="11">cv. RG33-2</strain>
    </source>
</reference>
<dbReference type="GO" id="GO:0016020">
    <property type="term" value="C:membrane"/>
    <property type="evidence" value="ECO:0007669"/>
    <property type="project" value="UniProtKB-SubCell"/>
</dbReference>
<evidence type="ECO:0000256" key="1">
    <source>
        <dbReference type="ARBA" id="ARBA00004167"/>
    </source>
</evidence>
<feature type="signal peptide" evidence="7">
    <location>
        <begin position="1"/>
        <end position="26"/>
    </location>
</feature>
<dbReference type="GO" id="GO:0016413">
    <property type="term" value="F:O-acetyltransferase activity"/>
    <property type="evidence" value="ECO:0007669"/>
    <property type="project" value="InterPro"/>
</dbReference>
<accession>A0A2P5BQV5</accession>
<evidence type="ECO:0000256" key="3">
    <source>
        <dbReference type="ARBA" id="ARBA00022692"/>
    </source>
</evidence>
<comment type="caution">
    <text evidence="10">The sequence shown here is derived from an EMBL/GenBank/DDBJ whole genome shotgun (WGS) entry which is preliminary data.</text>
</comment>
<evidence type="ECO:0000256" key="5">
    <source>
        <dbReference type="ARBA" id="ARBA00022989"/>
    </source>
</evidence>
<organism evidence="10 11">
    <name type="scientific">Trema orientale</name>
    <name type="common">Charcoal tree</name>
    <name type="synonym">Celtis orientalis</name>
    <dbReference type="NCBI Taxonomy" id="63057"/>
    <lineage>
        <taxon>Eukaryota</taxon>
        <taxon>Viridiplantae</taxon>
        <taxon>Streptophyta</taxon>
        <taxon>Embryophyta</taxon>
        <taxon>Tracheophyta</taxon>
        <taxon>Spermatophyta</taxon>
        <taxon>Magnoliopsida</taxon>
        <taxon>eudicotyledons</taxon>
        <taxon>Gunneridae</taxon>
        <taxon>Pentapetalae</taxon>
        <taxon>rosids</taxon>
        <taxon>fabids</taxon>
        <taxon>Rosales</taxon>
        <taxon>Cannabaceae</taxon>
        <taxon>Trema</taxon>
    </lineage>
</organism>
<dbReference type="PANTHER" id="PTHR32285">
    <property type="entry name" value="PROTEIN TRICHOME BIREFRINGENCE-LIKE 9-RELATED"/>
    <property type="match status" value="1"/>
</dbReference>
<keyword evidence="5" id="KW-1133">Transmembrane helix</keyword>
<evidence type="ECO:0000256" key="4">
    <source>
        <dbReference type="ARBA" id="ARBA00022968"/>
    </source>
</evidence>
<dbReference type="OrthoDB" id="630188at2759"/>
<protein>
    <submittedName>
        <fullName evidence="10">Trichome birefringence-like family</fullName>
    </submittedName>
</protein>
<dbReference type="Pfam" id="PF14416">
    <property type="entry name" value="PMR5N"/>
    <property type="match status" value="1"/>
</dbReference>
<evidence type="ECO:0000259" key="8">
    <source>
        <dbReference type="Pfam" id="PF13839"/>
    </source>
</evidence>
<dbReference type="Proteomes" id="UP000237000">
    <property type="component" value="Unassembled WGS sequence"/>
</dbReference>
<dbReference type="PANTHER" id="PTHR32285:SF36">
    <property type="entry name" value="PROTEIN TRICHOME BIREFRINGENCE-LIKE 38"/>
    <property type="match status" value="1"/>
</dbReference>
<dbReference type="Pfam" id="PF13839">
    <property type="entry name" value="PC-Esterase"/>
    <property type="match status" value="1"/>
</dbReference>
<keyword evidence="11" id="KW-1185">Reference proteome</keyword>
<dbReference type="InParanoid" id="A0A2P5BQV5"/>